<name>A0A1V4KR48_PATFA</name>
<dbReference type="Proteomes" id="UP000190648">
    <property type="component" value="Unassembled WGS sequence"/>
</dbReference>
<gene>
    <name evidence="1" type="ORF">AV530_001539</name>
</gene>
<proteinExistence type="predicted"/>
<evidence type="ECO:0000313" key="2">
    <source>
        <dbReference type="Proteomes" id="UP000190648"/>
    </source>
</evidence>
<dbReference type="EMBL" id="LSYS01002146">
    <property type="protein sequence ID" value="OPJ86905.1"/>
    <property type="molecule type" value="Genomic_DNA"/>
</dbReference>
<comment type="caution">
    <text evidence="1">The sequence shown here is derived from an EMBL/GenBank/DDBJ whole genome shotgun (WGS) entry which is preliminary data.</text>
</comment>
<organism evidence="1 2">
    <name type="scientific">Patagioenas fasciata monilis</name>
    <dbReference type="NCBI Taxonomy" id="372326"/>
    <lineage>
        <taxon>Eukaryota</taxon>
        <taxon>Metazoa</taxon>
        <taxon>Chordata</taxon>
        <taxon>Craniata</taxon>
        <taxon>Vertebrata</taxon>
        <taxon>Euteleostomi</taxon>
        <taxon>Archelosauria</taxon>
        <taxon>Archosauria</taxon>
        <taxon>Dinosauria</taxon>
        <taxon>Saurischia</taxon>
        <taxon>Theropoda</taxon>
        <taxon>Coelurosauria</taxon>
        <taxon>Aves</taxon>
        <taxon>Neognathae</taxon>
        <taxon>Neoaves</taxon>
        <taxon>Columbimorphae</taxon>
        <taxon>Columbiformes</taxon>
        <taxon>Columbidae</taxon>
        <taxon>Patagioenas</taxon>
    </lineage>
</organism>
<dbReference type="AlphaFoldDB" id="A0A1V4KR48"/>
<reference evidence="1 2" key="1">
    <citation type="submission" date="2016-02" db="EMBL/GenBank/DDBJ databases">
        <title>Band-tailed pigeon sequencing and assembly.</title>
        <authorList>
            <person name="Soares A.E."/>
            <person name="Novak B.J."/>
            <person name="Rice E.S."/>
            <person name="O'Connell B."/>
            <person name="Chang D."/>
            <person name="Weber S."/>
            <person name="Shapiro B."/>
        </authorList>
    </citation>
    <scope>NUCLEOTIDE SEQUENCE [LARGE SCALE GENOMIC DNA]</scope>
    <source>
        <strain evidence="1">BTP2013</strain>
        <tissue evidence="1">Blood</tissue>
    </source>
</reference>
<protein>
    <submittedName>
        <fullName evidence="1">Uncharacterized protein</fullName>
    </submittedName>
</protein>
<evidence type="ECO:0000313" key="1">
    <source>
        <dbReference type="EMBL" id="OPJ86905.1"/>
    </source>
</evidence>
<accession>A0A1V4KR48</accession>
<sequence>MLGPRGLEIFKPHHQVALCCGSLCFGDSKAGGWMWCDSKLGFLKSLLLLFDVSSTQNRRSLTRLWRSPKKPCLSGFEPLQVMGILRWELWGPDHYRGEFNNRKRSLSSCFNPSLRQRRSKT</sequence>
<keyword evidence="2" id="KW-1185">Reference proteome</keyword>